<sequence length="153" mass="16515">MRGKWGTRLDKWSVRRLGFSVILGQVSLSRHVPLAPALLLETVGRRSGLAREVVLPYTPAGGRDMLVVGSNGGGPTDPLWVHNVRADPDVVVTVGRRRLRATARITTGDERDRLLALASERRPHVRAYDSGAASHERVMALVVLTPAGPGTVS</sequence>
<dbReference type="PANTHER" id="PTHR39428">
    <property type="entry name" value="F420H(2)-DEPENDENT QUINONE REDUCTASE RV1261C"/>
    <property type="match status" value="1"/>
</dbReference>
<dbReference type="RefSeq" id="WP_344415838.1">
    <property type="nucleotide sequence ID" value="NZ_BAAAQK010000005.1"/>
</dbReference>
<dbReference type="InterPro" id="IPR004378">
    <property type="entry name" value="F420H2_quin_Rdtase"/>
</dbReference>
<dbReference type="EMBL" id="BAAAQK010000005">
    <property type="protein sequence ID" value="GAA1845052.1"/>
    <property type="molecule type" value="Genomic_DNA"/>
</dbReference>
<protein>
    <recommendedName>
        <fullName evidence="5">Nitroreductase family deazaflavin-dependent oxidoreductase</fullName>
    </recommendedName>
</protein>
<dbReference type="Pfam" id="PF04075">
    <property type="entry name" value="F420H2_quin_red"/>
    <property type="match status" value="1"/>
</dbReference>
<reference evidence="3 4" key="1">
    <citation type="journal article" date="2019" name="Int. J. Syst. Evol. Microbiol.">
        <title>The Global Catalogue of Microorganisms (GCM) 10K type strain sequencing project: providing services to taxonomists for standard genome sequencing and annotation.</title>
        <authorList>
            <consortium name="The Broad Institute Genomics Platform"/>
            <consortium name="The Broad Institute Genome Sequencing Center for Infectious Disease"/>
            <person name="Wu L."/>
            <person name="Ma J."/>
        </authorList>
    </citation>
    <scope>NUCLEOTIDE SEQUENCE [LARGE SCALE GENOMIC DNA]</scope>
    <source>
        <strain evidence="3 4">JCM 16009</strain>
    </source>
</reference>
<dbReference type="NCBIfam" id="TIGR00026">
    <property type="entry name" value="hi_GC_TIGR00026"/>
    <property type="match status" value="1"/>
</dbReference>
<dbReference type="InterPro" id="IPR012349">
    <property type="entry name" value="Split_barrel_FMN-bd"/>
</dbReference>
<proteinExistence type="inferred from homology"/>
<dbReference type="Proteomes" id="UP001500449">
    <property type="component" value="Unassembled WGS sequence"/>
</dbReference>
<evidence type="ECO:0000313" key="4">
    <source>
        <dbReference type="Proteomes" id="UP001500449"/>
    </source>
</evidence>
<organism evidence="3 4">
    <name type="scientific">Pseudonocardia ailaonensis</name>
    <dbReference type="NCBI Taxonomy" id="367279"/>
    <lineage>
        <taxon>Bacteria</taxon>
        <taxon>Bacillati</taxon>
        <taxon>Actinomycetota</taxon>
        <taxon>Actinomycetes</taxon>
        <taxon>Pseudonocardiales</taxon>
        <taxon>Pseudonocardiaceae</taxon>
        <taxon>Pseudonocardia</taxon>
    </lineage>
</organism>
<comment type="caution">
    <text evidence="3">The sequence shown here is derived from an EMBL/GenBank/DDBJ whole genome shotgun (WGS) entry which is preliminary data.</text>
</comment>
<keyword evidence="4" id="KW-1185">Reference proteome</keyword>
<gene>
    <name evidence="3" type="ORF">GCM10009836_25690</name>
</gene>
<evidence type="ECO:0008006" key="5">
    <source>
        <dbReference type="Google" id="ProtNLM"/>
    </source>
</evidence>
<comment type="similarity">
    <text evidence="1">Belongs to the F420H(2)-dependent quinone reductase family.</text>
</comment>
<dbReference type="SUPFAM" id="SSF50475">
    <property type="entry name" value="FMN-binding split barrel"/>
    <property type="match status" value="1"/>
</dbReference>
<name>A0ABN2N0D2_9PSEU</name>
<evidence type="ECO:0000256" key="1">
    <source>
        <dbReference type="ARBA" id="ARBA00008710"/>
    </source>
</evidence>
<dbReference type="PANTHER" id="PTHR39428:SF3">
    <property type="entry name" value="DEAZAFLAVIN-DEPENDENT NITROREDUCTASE"/>
    <property type="match status" value="1"/>
</dbReference>
<comment type="catalytic activity">
    <reaction evidence="2">
        <text>oxidized coenzyme F420-(gamma-L-Glu)(n) + a quinol + H(+) = reduced coenzyme F420-(gamma-L-Glu)(n) + a quinone</text>
        <dbReference type="Rhea" id="RHEA:39663"/>
        <dbReference type="Rhea" id="RHEA-COMP:12939"/>
        <dbReference type="Rhea" id="RHEA-COMP:14378"/>
        <dbReference type="ChEBI" id="CHEBI:15378"/>
        <dbReference type="ChEBI" id="CHEBI:24646"/>
        <dbReference type="ChEBI" id="CHEBI:132124"/>
        <dbReference type="ChEBI" id="CHEBI:133980"/>
        <dbReference type="ChEBI" id="CHEBI:139511"/>
    </reaction>
</comment>
<evidence type="ECO:0000313" key="3">
    <source>
        <dbReference type="EMBL" id="GAA1845052.1"/>
    </source>
</evidence>
<dbReference type="Gene3D" id="2.30.110.10">
    <property type="entry name" value="Electron Transport, Fmn-binding Protein, Chain A"/>
    <property type="match status" value="1"/>
</dbReference>
<evidence type="ECO:0000256" key="2">
    <source>
        <dbReference type="ARBA" id="ARBA00049106"/>
    </source>
</evidence>
<accession>A0ABN2N0D2</accession>